<dbReference type="VEuPathDB" id="FungiDB:I7I52_01410"/>
<dbReference type="AlphaFoldDB" id="A0A8H7Z3E5"/>
<dbReference type="EMBL" id="JAEVHI010000001">
    <property type="protein sequence ID" value="KAG5303414.1"/>
    <property type="molecule type" value="Genomic_DNA"/>
</dbReference>
<dbReference type="Proteomes" id="UP000670092">
    <property type="component" value="Unassembled WGS sequence"/>
</dbReference>
<organism evidence="1 2">
    <name type="scientific">Ajellomyces capsulatus</name>
    <name type="common">Darling's disease fungus</name>
    <name type="synonym">Histoplasma capsulatum</name>
    <dbReference type="NCBI Taxonomy" id="5037"/>
    <lineage>
        <taxon>Eukaryota</taxon>
        <taxon>Fungi</taxon>
        <taxon>Dikarya</taxon>
        <taxon>Ascomycota</taxon>
        <taxon>Pezizomycotina</taxon>
        <taxon>Eurotiomycetes</taxon>
        <taxon>Eurotiomycetidae</taxon>
        <taxon>Onygenales</taxon>
        <taxon>Ajellomycetaceae</taxon>
        <taxon>Histoplasma</taxon>
    </lineage>
</organism>
<comment type="caution">
    <text evidence="1">The sequence shown here is derived from an EMBL/GenBank/DDBJ whole genome shotgun (WGS) entry which is preliminary data.</text>
</comment>
<reference evidence="1 2" key="1">
    <citation type="submission" date="2021-01" db="EMBL/GenBank/DDBJ databases">
        <title>Chromosome-level genome assembly of a human fungal pathogen reveals clustering of transcriptionally co-regulated genes.</title>
        <authorList>
            <person name="Voorhies M."/>
            <person name="Cohen S."/>
            <person name="Shea T.P."/>
            <person name="Petrus S."/>
            <person name="Munoz J.F."/>
            <person name="Poplawski S."/>
            <person name="Goldman W.E."/>
            <person name="Michael T."/>
            <person name="Cuomo C.A."/>
            <person name="Sil A."/>
            <person name="Beyhan S."/>
        </authorList>
    </citation>
    <scope>NUCLEOTIDE SEQUENCE [LARGE SCALE GENOMIC DNA]</scope>
    <source>
        <strain evidence="1 2">G184AR</strain>
    </source>
</reference>
<name>A0A8H7Z3E5_AJECA</name>
<evidence type="ECO:0000313" key="1">
    <source>
        <dbReference type="EMBL" id="KAG5303414.1"/>
    </source>
</evidence>
<evidence type="ECO:0000313" key="2">
    <source>
        <dbReference type="Proteomes" id="UP000670092"/>
    </source>
</evidence>
<gene>
    <name evidence="1" type="ORF">I7I52_01410</name>
</gene>
<accession>A0A8H7Z3E5</accession>
<protein>
    <submittedName>
        <fullName evidence="1">Uncharacterized protein</fullName>
    </submittedName>
</protein>
<proteinExistence type="predicted"/>
<sequence>MTGCSTGSASGIVSSAASSLVRPSSRCIGRLDLCRFCLSFSFTALLIWSNPSTRSRGVFSSPLPIRFLTLFTCLCNWRGLLGVYRIQDDWELLD</sequence>